<organism evidence="2 3">
    <name type="scientific">Candidatus Coatesbacteria bacterium RBG_13_66_14</name>
    <dbReference type="NCBI Taxonomy" id="1817816"/>
    <lineage>
        <taxon>Bacteria</taxon>
        <taxon>Candidatus Coatesiibacteriota</taxon>
    </lineage>
</organism>
<dbReference type="Proteomes" id="UP000177187">
    <property type="component" value="Unassembled WGS sequence"/>
</dbReference>
<evidence type="ECO:0000256" key="1">
    <source>
        <dbReference type="SAM" id="MobiDB-lite"/>
    </source>
</evidence>
<proteinExistence type="predicted"/>
<name>A0A1F5FJH3_9BACT</name>
<feature type="compositionally biased region" description="Basic residues" evidence="1">
    <location>
        <begin position="51"/>
        <end position="73"/>
    </location>
</feature>
<evidence type="ECO:0000313" key="3">
    <source>
        <dbReference type="Proteomes" id="UP000177187"/>
    </source>
</evidence>
<feature type="region of interest" description="Disordered" evidence="1">
    <location>
        <begin position="48"/>
        <end position="73"/>
    </location>
</feature>
<accession>A0A1F5FJH3</accession>
<dbReference type="AlphaFoldDB" id="A0A1F5FJH3"/>
<evidence type="ECO:0000313" key="2">
    <source>
        <dbReference type="EMBL" id="OGD79766.1"/>
    </source>
</evidence>
<protein>
    <submittedName>
        <fullName evidence="2">Uncharacterized protein</fullName>
    </submittedName>
</protein>
<reference evidence="2 3" key="1">
    <citation type="journal article" date="2016" name="Nat. Commun.">
        <title>Thousands of microbial genomes shed light on interconnected biogeochemical processes in an aquifer system.</title>
        <authorList>
            <person name="Anantharaman K."/>
            <person name="Brown C.T."/>
            <person name="Hug L.A."/>
            <person name="Sharon I."/>
            <person name="Castelle C.J."/>
            <person name="Probst A.J."/>
            <person name="Thomas B.C."/>
            <person name="Singh A."/>
            <person name="Wilkins M.J."/>
            <person name="Karaoz U."/>
            <person name="Brodie E.L."/>
            <person name="Williams K.H."/>
            <person name="Hubbard S.S."/>
            <person name="Banfield J.F."/>
        </authorList>
    </citation>
    <scope>NUCLEOTIDE SEQUENCE [LARGE SCALE GENOMIC DNA]</scope>
</reference>
<dbReference type="STRING" id="1817816.A2Y64_00280"/>
<dbReference type="EMBL" id="MFAF01000001">
    <property type="protein sequence ID" value="OGD79766.1"/>
    <property type="molecule type" value="Genomic_DNA"/>
</dbReference>
<comment type="caution">
    <text evidence="2">The sequence shown here is derived from an EMBL/GenBank/DDBJ whole genome shotgun (WGS) entry which is preliminary data.</text>
</comment>
<gene>
    <name evidence="2" type="ORF">A2Y64_00280</name>
</gene>
<sequence length="183" mass="20627">MAENKPSAENQTYSVEIDLSARSVKATGTREFIDEQFARFKDMLAVQPKTRAAKTKTRAAKPKKRRGRPKAKPKKINLIPLELKGGEGVKSLKDYVKGAKVHSNYERCTLYLYYLQRILGRKTVLHGEIGECFRHLGLKVPANIQVCLSEAKRKYKYVDMPGNGTVKLTPTGTTLVEKKLFAE</sequence>